<organism evidence="2 3">
    <name type="scientific">Solirubrobacter pauli</name>
    <dbReference type="NCBI Taxonomy" id="166793"/>
    <lineage>
        <taxon>Bacteria</taxon>
        <taxon>Bacillati</taxon>
        <taxon>Actinomycetota</taxon>
        <taxon>Thermoleophilia</taxon>
        <taxon>Solirubrobacterales</taxon>
        <taxon>Solirubrobacteraceae</taxon>
        <taxon>Solirubrobacter</taxon>
    </lineage>
</organism>
<evidence type="ECO:0000313" key="3">
    <source>
        <dbReference type="Proteomes" id="UP000278962"/>
    </source>
</evidence>
<dbReference type="NCBIfam" id="TIGR01976">
    <property type="entry name" value="am_tr_V_VC1184"/>
    <property type="match status" value="1"/>
</dbReference>
<dbReference type="InterPro" id="IPR011340">
    <property type="entry name" value="Cys_dSase-rel"/>
</dbReference>
<dbReference type="PANTHER" id="PTHR43586">
    <property type="entry name" value="CYSTEINE DESULFURASE"/>
    <property type="match status" value="1"/>
</dbReference>
<dbReference type="Gene3D" id="3.90.1150.10">
    <property type="entry name" value="Aspartate Aminotransferase, domain 1"/>
    <property type="match status" value="1"/>
</dbReference>
<comment type="caution">
    <text evidence="2">The sequence shown here is derived from an EMBL/GenBank/DDBJ whole genome shotgun (WGS) entry which is preliminary data.</text>
</comment>
<dbReference type="Proteomes" id="UP000278962">
    <property type="component" value="Unassembled WGS sequence"/>
</dbReference>
<dbReference type="OrthoDB" id="7592443at2"/>
<dbReference type="PANTHER" id="PTHR43586:SF21">
    <property type="entry name" value="PYRIDOXAL PHOSPHATE (PLP)-DEPENDENT ASPARTATE AMINOTRANSFERASE SUPERFAMILY"/>
    <property type="match status" value="1"/>
</dbReference>
<dbReference type="SUPFAM" id="SSF53383">
    <property type="entry name" value="PLP-dependent transferases"/>
    <property type="match status" value="1"/>
</dbReference>
<sequence length="383" mass="40749">MNRDRFPGLADGWARLDGAAGSQVLDSVIEAMSDFMRSGSMANHGGAFKQAIATDELVASTRAACATLLGGDPEGIFFGPSFTATTMRFSATVVRDLEPGDEIVCTRLDHDSNVRPWVIAAERAGVTVRFAEPVEGTLELPASAVEAVLSERTKWVAVTAASNAVGTVPDLPGIVAAAHAVGAKVYIDAVHATPHRRYDLATLGADVLACSAYKWFGPHVSVLCASPELLSAYHPDKLNPAPDEAPDRWELGTLPFESLAGVRAAAEYMLELDFDAVRAHEEGLMAQALDGLRAMDHVTLYGDAADRAPTLMFTVAGVHPDAVAKALAEREISVWNGNYYAWELERVLGLAPHGGIRAGFLHYNDASDTERLLAAVAELGDRG</sequence>
<protein>
    <submittedName>
        <fullName evidence="2">Cysteine desulfurase family protein (TIGR01976 family)</fullName>
    </submittedName>
</protein>
<dbReference type="InterPro" id="IPR015422">
    <property type="entry name" value="PyrdxlP-dep_Trfase_small"/>
</dbReference>
<dbReference type="InterPro" id="IPR015424">
    <property type="entry name" value="PyrdxlP-dep_Trfase"/>
</dbReference>
<proteinExistence type="predicted"/>
<dbReference type="EMBL" id="RBIL01000001">
    <property type="protein sequence ID" value="RKQ93952.1"/>
    <property type="molecule type" value="Genomic_DNA"/>
</dbReference>
<dbReference type="Pfam" id="PF00266">
    <property type="entry name" value="Aminotran_5"/>
    <property type="match status" value="1"/>
</dbReference>
<dbReference type="Gene3D" id="3.40.640.10">
    <property type="entry name" value="Type I PLP-dependent aspartate aminotransferase-like (Major domain)"/>
    <property type="match status" value="1"/>
</dbReference>
<gene>
    <name evidence="2" type="ORF">C8N24_3828</name>
</gene>
<dbReference type="InterPro" id="IPR015421">
    <property type="entry name" value="PyrdxlP-dep_Trfase_major"/>
</dbReference>
<dbReference type="RefSeq" id="WP_121252531.1">
    <property type="nucleotide sequence ID" value="NZ_RBIL01000001.1"/>
</dbReference>
<keyword evidence="3" id="KW-1185">Reference proteome</keyword>
<feature type="domain" description="Aminotransferase class V" evidence="1">
    <location>
        <begin position="16"/>
        <end position="372"/>
    </location>
</feature>
<name>A0A660LFT7_9ACTN</name>
<accession>A0A660LFT7</accession>
<reference evidence="2 3" key="1">
    <citation type="submission" date="2018-10" db="EMBL/GenBank/DDBJ databases">
        <title>Genomic Encyclopedia of Archaeal and Bacterial Type Strains, Phase II (KMG-II): from individual species to whole genera.</title>
        <authorList>
            <person name="Goeker M."/>
        </authorList>
    </citation>
    <scope>NUCLEOTIDE SEQUENCE [LARGE SCALE GENOMIC DNA]</scope>
    <source>
        <strain evidence="2 3">DSM 14954</strain>
    </source>
</reference>
<dbReference type="InterPro" id="IPR000192">
    <property type="entry name" value="Aminotrans_V_dom"/>
</dbReference>
<evidence type="ECO:0000313" key="2">
    <source>
        <dbReference type="EMBL" id="RKQ93952.1"/>
    </source>
</evidence>
<evidence type="ECO:0000259" key="1">
    <source>
        <dbReference type="Pfam" id="PF00266"/>
    </source>
</evidence>
<dbReference type="AlphaFoldDB" id="A0A660LFT7"/>